<evidence type="ECO:0000313" key="1">
    <source>
        <dbReference type="EMBL" id="MDQ0270739.1"/>
    </source>
</evidence>
<protein>
    <recommendedName>
        <fullName evidence="3">Helix-turn-helix domain-containing protein</fullName>
    </recommendedName>
</protein>
<name>A0ABU0AIL6_9BACI</name>
<dbReference type="InterPro" id="IPR036388">
    <property type="entry name" value="WH-like_DNA-bd_sf"/>
</dbReference>
<accession>A0ABU0AIL6</accession>
<evidence type="ECO:0000313" key="2">
    <source>
        <dbReference type="Proteomes" id="UP001238088"/>
    </source>
</evidence>
<organism evidence="1 2">
    <name type="scientific">Cytobacillus purgationiresistens</name>
    <dbReference type="NCBI Taxonomy" id="863449"/>
    <lineage>
        <taxon>Bacteria</taxon>
        <taxon>Bacillati</taxon>
        <taxon>Bacillota</taxon>
        <taxon>Bacilli</taxon>
        <taxon>Bacillales</taxon>
        <taxon>Bacillaceae</taxon>
        <taxon>Cytobacillus</taxon>
    </lineage>
</organism>
<dbReference type="RefSeq" id="WP_307475408.1">
    <property type="nucleotide sequence ID" value="NZ_JAUSUB010000010.1"/>
</dbReference>
<dbReference type="Pfam" id="PF13730">
    <property type="entry name" value="HTH_36"/>
    <property type="match status" value="1"/>
</dbReference>
<dbReference type="Proteomes" id="UP001238088">
    <property type="component" value="Unassembled WGS sequence"/>
</dbReference>
<dbReference type="SUPFAM" id="SSF46785">
    <property type="entry name" value="Winged helix' DNA-binding domain"/>
    <property type="match status" value="1"/>
</dbReference>
<comment type="caution">
    <text evidence="1">The sequence shown here is derived from an EMBL/GenBank/DDBJ whole genome shotgun (WGS) entry which is preliminary data.</text>
</comment>
<proteinExistence type="predicted"/>
<dbReference type="InterPro" id="IPR036390">
    <property type="entry name" value="WH_DNA-bd_sf"/>
</dbReference>
<sequence>MSEQKRALPFDTTKGFAAIPTAVCTLYVRHPKFNPTAERVYRYLLQRHNADYGYAWPSWSSIMRETGIGSKGTVSNALKALEHLELIKRVTHANDNGWDNNCYVFKPPIDDEDAFYRKFGVELAKRYQRKEAVVDESEELAELL</sequence>
<dbReference type="Gene3D" id="1.10.10.10">
    <property type="entry name" value="Winged helix-like DNA-binding domain superfamily/Winged helix DNA-binding domain"/>
    <property type="match status" value="1"/>
</dbReference>
<dbReference type="EMBL" id="JAUSUB010000010">
    <property type="protein sequence ID" value="MDQ0270739.1"/>
    <property type="molecule type" value="Genomic_DNA"/>
</dbReference>
<gene>
    <name evidence="1" type="ORF">J2S17_002624</name>
</gene>
<evidence type="ECO:0008006" key="3">
    <source>
        <dbReference type="Google" id="ProtNLM"/>
    </source>
</evidence>
<reference evidence="1 2" key="1">
    <citation type="submission" date="2023-07" db="EMBL/GenBank/DDBJ databases">
        <title>Genomic Encyclopedia of Type Strains, Phase IV (KMG-IV): sequencing the most valuable type-strain genomes for metagenomic binning, comparative biology and taxonomic classification.</title>
        <authorList>
            <person name="Goeker M."/>
        </authorList>
    </citation>
    <scope>NUCLEOTIDE SEQUENCE [LARGE SCALE GENOMIC DNA]</scope>
    <source>
        <strain evidence="1 2">DSM 23494</strain>
    </source>
</reference>
<keyword evidence="2" id="KW-1185">Reference proteome</keyword>